<evidence type="ECO:0000313" key="3">
    <source>
        <dbReference type="Proteomes" id="UP000005239"/>
    </source>
</evidence>
<evidence type="ECO:0000313" key="2">
    <source>
        <dbReference type="EnsemblMetazoa" id="PPA30229.1"/>
    </source>
</evidence>
<feature type="region of interest" description="Disordered" evidence="1">
    <location>
        <begin position="26"/>
        <end position="101"/>
    </location>
</feature>
<reference evidence="3" key="1">
    <citation type="journal article" date="2008" name="Nat. Genet.">
        <title>The Pristionchus pacificus genome provides a unique perspective on nematode lifestyle and parasitism.</title>
        <authorList>
            <person name="Dieterich C."/>
            <person name="Clifton S.W."/>
            <person name="Schuster L.N."/>
            <person name="Chinwalla A."/>
            <person name="Delehaunty K."/>
            <person name="Dinkelacker I."/>
            <person name="Fulton L."/>
            <person name="Fulton R."/>
            <person name="Godfrey J."/>
            <person name="Minx P."/>
            <person name="Mitreva M."/>
            <person name="Roeseler W."/>
            <person name="Tian H."/>
            <person name="Witte H."/>
            <person name="Yang S.P."/>
            <person name="Wilson R.K."/>
            <person name="Sommer R.J."/>
        </authorList>
    </citation>
    <scope>NUCLEOTIDE SEQUENCE [LARGE SCALE GENOMIC DNA]</scope>
    <source>
        <strain evidence="3">PS312</strain>
    </source>
</reference>
<evidence type="ECO:0000256" key="1">
    <source>
        <dbReference type="SAM" id="MobiDB-lite"/>
    </source>
</evidence>
<protein>
    <submittedName>
        <fullName evidence="2">Uncharacterized protein</fullName>
    </submittedName>
</protein>
<name>A0A2A6C332_PRIPA</name>
<organism evidence="2 3">
    <name type="scientific">Pristionchus pacificus</name>
    <name type="common">Parasitic nematode worm</name>
    <dbReference type="NCBI Taxonomy" id="54126"/>
    <lineage>
        <taxon>Eukaryota</taxon>
        <taxon>Metazoa</taxon>
        <taxon>Ecdysozoa</taxon>
        <taxon>Nematoda</taxon>
        <taxon>Chromadorea</taxon>
        <taxon>Rhabditida</taxon>
        <taxon>Rhabditina</taxon>
        <taxon>Diplogasteromorpha</taxon>
        <taxon>Diplogasteroidea</taxon>
        <taxon>Neodiplogasteridae</taxon>
        <taxon>Pristionchus</taxon>
    </lineage>
</organism>
<accession>A0A8R1UHS8</accession>
<keyword evidence="3" id="KW-1185">Reference proteome</keyword>
<gene>
    <name evidence="2" type="primary">WBGene00203097</name>
</gene>
<feature type="compositionally biased region" description="Basic and acidic residues" evidence="1">
    <location>
        <begin position="58"/>
        <end position="95"/>
    </location>
</feature>
<accession>A0A2A6C332</accession>
<dbReference type="Proteomes" id="UP000005239">
    <property type="component" value="Unassembled WGS sequence"/>
</dbReference>
<dbReference type="EnsemblMetazoa" id="PPA30229.1">
    <property type="protein sequence ID" value="PPA30229.1"/>
    <property type="gene ID" value="WBGene00203097"/>
</dbReference>
<reference evidence="2" key="2">
    <citation type="submission" date="2022-06" db="UniProtKB">
        <authorList>
            <consortium name="EnsemblMetazoa"/>
        </authorList>
    </citation>
    <scope>IDENTIFICATION</scope>
    <source>
        <strain evidence="2">PS312</strain>
    </source>
</reference>
<sequence>MNQRSTVTTISEEGMKIGLTSLLIQEKKKKKEQETAQPLKDSFPYVKREEEIEGNEEREEKEKKEREGRMERDMRESKDVDKQSKEKQLRRKGIDEGMQPK</sequence>
<proteinExistence type="predicted"/>
<dbReference type="AlphaFoldDB" id="A0A2A6C332"/>